<proteinExistence type="predicted"/>
<dbReference type="Proteomes" id="UP001281761">
    <property type="component" value="Unassembled WGS sequence"/>
</dbReference>
<comment type="caution">
    <text evidence="2">The sequence shown here is derived from an EMBL/GenBank/DDBJ whole genome shotgun (WGS) entry which is preliminary data.</text>
</comment>
<evidence type="ECO:0000313" key="3">
    <source>
        <dbReference type="Proteomes" id="UP001281761"/>
    </source>
</evidence>
<name>A0ABQ9XBI8_9EUKA</name>
<organism evidence="2 3">
    <name type="scientific">Blattamonas nauphoetae</name>
    <dbReference type="NCBI Taxonomy" id="2049346"/>
    <lineage>
        <taxon>Eukaryota</taxon>
        <taxon>Metamonada</taxon>
        <taxon>Preaxostyla</taxon>
        <taxon>Oxymonadida</taxon>
        <taxon>Blattamonas</taxon>
    </lineage>
</organism>
<keyword evidence="1" id="KW-0175">Coiled coil</keyword>
<evidence type="ECO:0008006" key="4">
    <source>
        <dbReference type="Google" id="ProtNLM"/>
    </source>
</evidence>
<feature type="coiled-coil region" evidence="1">
    <location>
        <begin position="54"/>
        <end position="154"/>
    </location>
</feature>
<evidence type="ECO:0000256" key="1">
    <source>
        <dbReference type="SAM" id="Coils"/>
    </source>
</evidence>
<accession>A0ABQ9XBI8</accession>
<evidence type="ECO:0000313" key="2">
    <source>
        <dbReference type="EMBL" id="KAK2948600.1"/>
    </source>
</evidence>
<dbReference type="EMBL" id="JARBJD010000173">
    <property type="protein sequence ID" value="KAK2948600.1"/>
    <property type="molecule type" value="Genomic_DNA"/>
</dbReference>
<gene>
    <name evidence="2" type="ORF">BLNAU_16499</name>
</gene>
<protein>
    <recommendedName>
        <fullName evidence="4">SPRY domain-containing protein</fullName>
    </recommendedName>
</protein>
<reference evidence="2 3" key="1">
    <citation type="journal article" date="2022" name="bioRxiv">
        <title>Genomics of Preaxostyla Flagellates Illuminates Evolutionary Transitions and the Path Towards Mitochondrial Loss.</title>
        <authorList>
            <person name="Novak L.V.F."/>
            <person name="Treitli S.C."/>
            <person name="Pyrih J."/>
            <person name="Halakuc P."/>
            <person name="Pipaliya S.V."/>
            <person name="Vacek V."/>
            <person name="Brzon O."/>
            <person name="Soukal P."/>
            <person name="Eme L."/>
            <person name="Dacks J.B."/>
            <person name="Karnkowska A."/>
            <person name="Elias M."/>
            <person name="Hampl V."/>
        </authorList>
    </citation>
    <scope>NUCLEOTIDE SEQUENCE [LARGE SCALE GENOMIC DNA]</scope>
    <source>
        <strain evidence="2">NAU3</strain>
        <tissue evidence="2">Gut</tissue>
    </source>
</reference>
<sequence length="604" mass="68211">MKQVAVLSRWLRVYGPERVSNTTMSKNPQERLPSVELIRSGRLMTILGEETPLSQFLREELDTTKKTVDQLQAKLSDSDLKNAQLKEENEKCLMERATNVTVINSLHDRIEQIQREKEQVQREKERLEVEKEQLQQKNEQLQNELANASHLLNNAFFRAIRMYSKDFVPNYPQFHAYLEMQVHGVATIVPGSFDVDEPADPFFTAEFSLTDTTLIKFAYITCSQEQKSAMEHHDTSFHFTAILTGSDPVSGYPYLTLINFSPCSATSAGEEYERFLSECGISVHNLPRPTTGSTVETASGIVFGTTHRPEAYFLSVNGFDMSLTFSEKERPLLAELAESCRRFPQPRELKVSISNSDGSRMIVRLLDTPTSIGPHLHQPQKLRAETNERHKFLTDLFSRVYVPIPKVPTIIVELRIVASDVIVMFSQWHYRVSGSTITRINSSSWAGSFTTPVSKGVHRLSIKTEAEYVKLGVLDAVEYPKYLTKAVQQSPKAVMMSNADGSLWSAGNYVGQNALPQPGQELSVEADLEKGTLHFFVDDVQQQHHFINIPVPLVFALDACRNDVPIEITFWPVKLCPVEVSMSSPMSSLLFKLHGNWMISSPSF</sequence>
<keyword evidence="3" id="KW-1185">Reference proteome</keyword>